<accession>A0AAW1DY53</accession>
<dbReference type="AlphaFoldDB" id="A0AAW1DY53"/>
<keyword evidence="2" id="KW-1185">Reference proteome</keyword>
<organism evidence="1 2">
    <name type="scientific">Zoarces viviparus</name>
    <name type="common">Viviparous eelpout</name>
    <name type="synonym">Blennius viviparus</name>
    <dbReference type="NCBI Taxonomy" id="48416"/>
    <lineage>
        <taxon>Eukaryota</taxon>
        <taxon>Metazoa</taxon>
        <taxon>Chordata</taxon>
        <taxon>Craniata</taxon>
        <taxon>Vertebrata</taxon>
        <taxon>Euteleostomi</taxon>
        <taxon>Actinopterygii</taxon>
        <taxon>Neopterygii</taxon>
        <taxon>Teleostei</taxon>
        <taxon>Neoteleostei</taxon>
        <taxon>Acanthomorphata</taxon>
        <taxon>Eupercaria</taxon>
        <taxon>Perciformes</taxon>
        <taxon>Cottioidei</taxon>
        <taxon>Zoarcales</taxon>
        <taxon>Zoarcidae</taxon>
        <taxon>Zoarcinae</taxon>
        <taxon>Zoarces</taxon>
    </lineage>
</organism>
<evidence type="ECO:0000313" key="1">
    <source>
        <dbReference type="EMBL" id="KAK9515033.1"/>
    </source>
</evidence>
<protein>
    <submittedName>
        <fullName evidence="1">Uncharacterized protein</fullName>
    </submittedName>
</protein>
<comment type="caution">
    <text evidence="1">The sequence shown here is derived from an EMBL/GenBank/DDBJ whole genome shotgun (WGS) entry which is preliminary data.</text>
</comment>
<name>A0AAW1DY53_ZOAVI</name>
<reference evidence="1 2" key="1">
    <citation type="journal article" date="2024" name="Genome Biol. Evol.">
        <title>Chromosome-level genome assembly of the viviparous eelpout Zoarces viviparus.</title>
        <authorList>
            <person name="Fuhrmann N."/>
            <person name="Brasseur M.V."/>
            <person name="Bakowski C.E."/>
            <person name="Podsiadlowski L."/>
            <person name="Prost S."/>
            <person name="Krehenwinkel H."/>
            <person name="Mayer C."/>
        </authorList>
    </citation>
    <scope>NUCLEOTIDE SEQUENCE [LARGE SCALE GENOMIC DNA]</scope>
    <source>
        <strain evidence="1">NO-MEL_2022_Ind0_liver</strain>
    </source>
</reference>
<proteinExistence type="predicted"/>
<dbReference type="Proteomes" id="UP001488805">
    <property type="component" value="Unassembled WGS sequence"/>
</dbReference>
<evidence type="ECO:0000313" key="2">
    <source>
        <dbReference type="Proteomes" id="UP001488805"/>
    </source>
</evidence>
<dbReference type="EMBL" id="JBCEZU010000586">
    <property type="protein sequence ID" value="KAK9515033.1"/>
    <property type="molecule type" value="Genomic_DNA"/>
</dbReference>
<sequence length="119" mass="12927">MIVVDCGRTLLGADVLQCIIELKHRDSEKDGCIGRFFAAAGRTITNFCRLGAHRASVMKKDGCIGRFFAAAGRTITNFCRLGAHRASVMKKDGCIGRFFAAVGRTITNFRRLGAKVGVM</sequence>
<gene>
    <name evidence="1" type="ORF">VZT92_025706</name>
</gene>